<feature type="region of interest" description="Disordered" evidence="3">
    <location>
        <begin position="860"/>
        <end position="939"/>
    </location>
</feature>
<proteinExistence type="predicted"/>
<keyword evidence="2" id="KW-0175">Coiled coil</keyword>
<comment type="caution">
    <text evidence="5">The sequence shown here is derived from an EMBL/GenBank/DDBJ whole genome shotgun (WGS) entry which is preliminary data.</text>
</comment>
<dbReference type="Gene3D" id="3.10.50.40">
    <property type="match status" value="1"/>
</dbReference>
<evidence type="ECO:0000256" key="1">
    <source>
        <dbReference type="PROSITE-ProRule" id="PRU00277"/>
    </source>
</evidence>
<accession>A0A5N5JT54</accession>
<evidence type="ECO:0000256" key="3">
    <source>
        <dbReference type="SAM" id="MobiDB-lite"/>
    </source>
</evidence>
<dbReference type="PANTHER" id="PTHR44927">
    <property type="entry name" value="FK506-BINDING PROTEIN 15"/>
    <property type="match status" value="1"/>
</dbReference>
<feature type="coiled-coil region" evidence="2">
    <location>
        <begin position="629"/>
        <end position="719"/>
    </location>
</feature>
<dbReference type="Pfam" id="PF00254">
    <property type="entry name" value="FKBP_C"/>
    <property type="match status" value="1"/>
</dbReference>
<sequence>MKEIKDIFPDYHDGEFLAPKSGAKLASLFGLCQAESEGNDSFKFTAPKQPKKVPSTLGPPSQKQAPPPTAPAVLLAVAVHAFHFVNGQYVKHGKLGAAILGNHVTKEYKVLLYGSQQKQITTARIHHGFVLTVQTGNYTAFYDDQRQSWSVKFDSEEARIDFCKEVCVAKWNSQTCRDTLLTQDLVHGEGQTISMGDTVEVALSSWLLQNHAVRQLFDSNSCKDELQRVSLGSDTAMMGWEKGMLGMQKGGRRLIIVPPSMGYGSKGVPHRVPPSSTLVFAVEVHQVNFSKDADCLAAGSTHRNKSLVPGLDRINIESSVQSALSCSDQGDQAQWVKCRTLNELPKLPDADKAKLISRMAKMGQPTLPFLKVPAQPSDPAIEESRESASVCGSSAQAASSSLLPVETASSVSSSAAVQHPEAVNTRTAQEVQVCSDRAFQPYSASQLQPFTLTFPPQHTPYLTDIGSFMMTEARQHNTEIRLAVARVTDKVDYLASKVDELHKQGICSFALSSGSLETTMILHNIQRIIQENASLKKEVLEKGSRVEEQDCKIGELIEQRCMEKSSLLLEQTNDVLQSSSHHARLLKAEQEKFPVQRKESVTSNENLKERLAEELDASSSRVCKLQQEADGLQQRVTELQAELSAVLQESQSRCALISSLESKVEELKKEVAQSQQQWREEKQKCRKMEWKMTNMEEEIQDLRAENESVTQLLSDRKRKWQQERERFLLDQEEQRSSSEQEQQHLLDQLRKARVHAGTHSRPQLELEWQERCDAVLKEQKLKLEEVISQLQKQNEKLQEELEKDRQQLEAQLAVQVKWVMNGLFRSLRAEFDLQESYSGESVLKIVLSTIKCVTMRFLKEQKSEEEEEEEEEEEYISAEESPSGRMEEHGIKSEEMESPQSLDRTYVTAYESNSLEASEVSRDSSLASDVEKQPLNLTE</sequence>
<feature type="domain" description="PPIase FKBP-type" evidence="4">
    <location>
        <begin position="196"/>
        <end position="288"/>
    </location>
</feature>
<evidence type="ECO:0000259" key="4">
    <source>
        <dbReference type="PROSITE" id="PS50059"/>
    </source>
</evidence>
<gene>
    <name evidence="5" type="ORF">PHYPO_G00160460</name>
</gene>
<dbReference type="EMBL" id="VFJC01000028">
    <property type="protein sequence ID" value="KAB5522521.1"/>
    <property type="molecule type" value="Genomic_DNA"/>
</dbReference>
<keyword evidence="1" id="KW-0413">Isomerase</keyword>
<dbReference type="InterPro" id="IPR046357">
    <property type="entry name" value="PPIase_dom_sf"/>
</dbReference>
<comment type="catalytic activity">
    <reaction evidence="1">
        <text>[protein]-peptidylproline (omega=180) = [protein]-peptidylproline (omega=0)</text>
        <dbReference type="Rhea" id="RHEA:16237"/>
        <dbReference type="Rhea" id="RHEA-COMP:10747"/>
        <dbReference type="Rhea" id="RHEA-COMP:10748"/>
        <dbReference type="ChEBI" id="CHEBI:83833"/>
        <dbReference type="ChEBI" id="CHEBI:83834"/>
        <dbReference type="EC" id="5.2.1.8"/>
    </reaction>
</comment>
<feature type="coiled-coil region" evidence="2">
    <location>
        <begin position="773"/>
        <end position="814"/>
    </location>
</feature>
<dbReference type="PANTHER" id="PTHR44927:SF1">
    <property type="entry name" value="FK506-BINDING PROTEIN 15"/>
    <property type="match status" value="1"/>
</dbReference>
<dbReference type="GO" id="GO:0003755">
    <property type="term" value="F:peptidyl-prolyl cis-trans isomerase activity"/>
    <property type="evidence" value="ECO:0007669"/>
    <property type="project" value="UniProtKB-KW"/>
</dbReference>
<feature type="compositionally biased region" description="Acidic residues" evidence="3">
    <location>
        <begin position="863"/>
        <end position="877"/>
    </location>
</feature>
<feature type="region of interest" description="Disordered" evidence="3">
    <location>
        <begin position="43"/>
        <end position="68"/>
    </location>
</feature>
<dbReference type="Proteomes" id="UP000327468">
    <property type="component" value="Chromosome 27"/>
</dbReference>
<protein>
    <recommendedName>
        <fullName evidence="1">peptidylprolyl isomerase</fullName>
        <ecNumber evidence="1">5.2.1.8</ecNumber>
    </recommendedName>
</protein>
<dbReference type="SUPFAM" id="SSF54534">
    <property type="entry name" value="FKBP-like"/>
    <property type="match status" value="1"/>
</dbReference>
<dbReference type="InterPro" id="IPR056598">
    <property type="entry name" value="FKBP-15_dom"/>
</dbReference>
<dbReference type="Pfam" id="PF23649">
    <property type="entry name" value="FKBP15"/>
    <property type="match status" value="1"/>
</dbReference>
<evidence type="ECO:0000313" key="5">
    <source>
        <dbReference type="EMBL" id="KAB5522521.1"/>
    </source>
</evidence>
<dbReference type="InterPro" id="IPR001179">
    <property type="entry name" value="PPIase_FKBP_dom"/>
</dbReference>
<name>A0A5N5JT54_PANHP</name>
<evidence type="ECO:0000313" key="6">
    <source>
        <dbReference type="Proteomes" id="UP000327468"/>
    </source>
</evidence>
<dbReference type="GO" id="GO:0030426">
    <property type="term" value="C:growth cone"/>
    <property type="evidence" value="ECO:0007669"/>
    <property type="project" value="TreeGrafter"/>
</dbReference>
<dbReference type="PROSITE" id="PS50059">
    <property type="entry name" value="FKBP_PPIASE"/>
    <property type="match status" value="1"/>
</dbReference>
<feature type="compositionally biased region" description="Basic and acidic residues" evidence="3">
    <location>
        <begin position="885"/>
        <end position="895"/>
    </location>
</feature>
<dbReference type="EC" id="5.2.1.8" evidence="1"/>
<keyword evidence="1" id="KW-0697">Rotamase</keyword>
<reference evidence="5 6" key="1">
    <citation type="submission" date="2019-06" db="EMBL/GenBank/DDBJ databases">
        <title>A chromosome-scale genome assembly of the striped catfish, Pangasianodon hypophthalmus.</title>
        <authorList>
            <person name="Wen M."/>
            <person name="Zahm M."/>
            <person name="Roques C."/>
            <person name="Cabau C."/>
            <person name="Klopp C."/>
            <person name="Donnadieu C."/>
            <person name="Jouanno E."/>
            <person name="Avarre J.-C."/>
            <person name="Campet M."/>
            <person name="Ha T.T.T."/>
            <person name="Dugue R."/>
            <person name="Lampietro C."/>
            <person name="Louis A."/>
            <person name="Herpin A."/>
            <person name="Echchiki A."/>
            <person name="Berthelot C."/>
            <person name="Parey E."/>
            <person name="Roest-Crollius H."/>
            <person name="Braasch I."/>
            <person name="Postlethwait J."/>
            <person name="Bobe J."/>
            <person name="Montfort J."/>
            <person name="Bouchez O."/>
            <person name="Begum T."/>
            <person name="Schartl M."/>
            <person name="Guiguen Y."/>
        </authorList>
    </citation>
    <scope>NUCLEOTIDE SEQUENCE [LARGE SCALE GENOMIC DNA]</scope>
    <source>
        <strain evidence="5 6">Indonesia</strain>
        <tissue evidence="5">Blood</tissue>
    </source>
</reference>
<organism evidence="5 6">
    <name type="scientific">Pangasianodon hypophthalmus</name>
    <name type="common">Striped catfish</name>
    <name type="synonym">Helicophagus hypophthalmus</name>
    <dbReference type="NCBI Taxonomy" id="310915"/>
    <lineage>
        <taxon>Eukaryota</taxon>
        <taxon>Metazoa</taxon>
        <taxon>Chordata</taxon>
        <taxon>Craniata</taxon>
        <taxon>Vertebrata</taxon>
        <taxon>Euteleostomi</taxon>
        <taxon>Actinopterygii</taxon>
        <taxon>Neopterygii</taxon>
        <taxon>Teleostei</taxon>
        <taxon>Ostariophysi</taxon>
        <taxon>Siluriformes</taxon>
        <taxon>Pangasiidae</taxon>
        <taxon>Pangasianodon</taxon>
    </lineage>
</organism>
<dbReference type="AlphaFoldDB" id="A0A5N5JT54"/>
<evidence type="ECO:0000256" key="2">
    <source>
        <dbReference type="SAM" id="Coils"/>
    </source>
</evidence>
<keyword evidence="6" id="KW-1185">Reference proteome</keyword>